<feature type="region of interest" description="Disordered" evidence="1">
    <location>
        <begin position="63"/>
        <end position="88"/>
    </location>
</feature>
<name>A0A168HPW1_9BACL</name>
<keyword evidence="3" id="KW-1185">Reference proteome</keyword>
<dbReference type="Proteomes" id="UP000076967">
    <property type="component" value="Unassembled WGS sequence"/>
</dbReference>
<feature type="compositionally biased region" description="Basic and acidic residues" evidence="1">
    <location>
        <begin position="66"/>
        <end position="76"/>
    </location>
</feature>
<comment type="caution">
    <text evidence="2">The sequence shown here is derived from an EMBL/GenBank/DDBJ whole genome shotgun (WGS) entry which is preliminary data.</text>
</comment>
<organism evidence="2 3">
    <name type="scientific">Paenibacillus glacialis</name>
    <dbReference type="NCBI Taxonomy" id="494026"/>
    <lineage>
        <taxon>Bacteria</taxon>
        <taxon>Bacillati</taxon>
        <taxon>Bacillota</taxon>
        <taxon>Bacilli</taxon>
        <taxon>Bacillales</taxon>
        <taxon>Paenibacillaceae</taxon>
        <taxon>Paenibacillus</taxon>
    </lineage>
</organism>
<protein>
    <submittedName>
        <fullName evidence="2">Uncharacterized protein</fullName>
    </submittedName>
</protein>
<reference evidence="2 3" key="1">
    <citation type="submission" date="2016-03" db="EMBL/GenBank/DDBJ databases">
        <title>Draft genome sequence of Paenibacillus glacialis DSM 22343.</title>
        <authorList>
            <person name="Shin S.-K."/>
            <person name="Yi H."/>
        </authorList>
    </citation>
    <scope>NUCLEOTIDE SEQUENCE [LARGE SCALE GENOMIC DNA]</scope>
    <source>
        <strain evidence="2 3">DSM 22343</strain>
    </source>
</reference>
<sequence>MIQKKARKTDRTTVDLRRGDEALVRCRRRHDDDFGNDGKPVKPKIDRIINLRPGENVLVRCRRRHRDDDHFGDDRKRRTTSNTRPVKK</sequence>
<proteinExistence type="predicted"/>
<gene>
    <name evidence="2" type="ORF">PGLA_20155</name>
</gene>
<dbReference type="EMBL" id="LVJH01000048">
    <property type="protein sequence ID" value="OAB38408.1"/>
    <property type="molecule type" value="Genomic_DNA"/>
</dbReference>
<accession>A0A168HPW1</accession>
<evidence type="ECO:0000313" key="2">
    <source>
        <dbReference type="EMBL" id="OAB38408.1"/>
    </source>
</evidence>
<evidence type="ECO:0000313" key="3">
    <source>
        <dbReference type="Proteomes" id="UP000076967"/>
    </source>
</evidence>
<evidence type="ECO:0000256" key="1">
    <source>
        <dbReference type="SAM" id="MobiDB-lite"/>
    </source>
</evidence>
<dbReference type="AlphaFoldDB" id="A0A168HPW1"/>